<sequence length="542" mass="59153">MGWLADETGLEKCAANYAPLTPLSHLNRALEVFPERPAVIYGSRSYNYVDYHARVSQLASALKARGVKPGDVVATILPNTLPQIEAHFGVPACGAVLNAINTRLDVDTVAYIFEHGGAKIVLCDVAFLPVAEEAVKKMKGPAPQIIEVADPEHGFEPTGHYLEYEALVAEGDPMFDWIMPEDEWESIALNYTSGTTGKPKGVVYHHRGAYLSTQANAISWRMQLYPVLLTIVPLFHCNSWTHSWMIPMMGGTVVGCRDVTAKNIYDAIADHGVTHFGGAPIVLNTIINAKDEHRRAFDHVVEVFTAGAPPPASTLAAIEPLGFNVTQVYGLTETYGPAVECTWKPSWEGTEGEARADLKARTGVSMPMLEKVTVYDQGKEVARDAQHLGEIVFRGNMVMKGYFKNPQATREAFEGGVFHSGDIAFMHPDGYIKITDRAKDIIISGGENVSSVEVEGVICAHPAVSLASVVAKPDETWGEVPCAFVELKEGKEATEEELIKFCRARLAGFKTPKRVVFSELPKTSTGKIQKFELRAVAKLLDA</sequence>
<keyword evidence="4" id="KW-0443">Lipid metabolism</keyword>
<keyword evidence="3" id="KW-0276">Fatty acid metabolism</keyword>
<dbReference type="PANTHER" id="PTHR43859:SF4">
    <property type="entry name" value="BUTANOATE--COA LIGASE AAE1-RELATED"/>
    <property type="match status" value="1"/>
</dbReference>
<feature type="domain" description="AMP-binding enzyme C-terminal" evidence="6">
    <location>
        <begin position="453"/>
        <end position="527"/>
    </location>
</feature>
<dbReference type="Proteomes" id="UP000192422">
    <property type="component" value="Chromosome"/>
</dbReference>
<dbReference type="RefSeq" id="WP_083076304.1">
    <property type="nucleotide sequence ID" value="NZ_CP053562.1"/>
</dbReference>
<dbReference type="PROSITE" id="PS00455">
    <property type="entry name" value="AMP_BINDING"/>
    <property type="match status" value="1"/>
</dbReference>
<dbReference type="CDD" id="cd12118">
    <property type="entry name" value="ttLC_FACS_AEE21_like"/>
    <property type="match status" value="1"/>
</dbReference>
<evidence type="ECO:0000313" key="7">
    <source>
        <dbReference type="EMBL" id="QPZ89597.1"/>
    </source>
</evidence>
<proteinExistence type="inferred from homology"/>
<evidence type="ECO:0000256" key="3">
    <source>
        <dbReference type="ARBA" id="ARBA00022832"/>
    </source>
</evidence>
<evidence type="ECO:0000313" key="8">
    <source>
        <dbReference type="Proteomes" id="UP000192422"/>
    </source>
</evidence>
<organism evidence="7 8">
    <name type="scientific">Thioclava electrotropha</name>
    <dbReference type="NCBI Taxonomy" id="1549850"/>
    <lineage>
        <taxon>Bacteria</taxon>
        <taxon>Pseudomonadati</taxon>
        <taxon>Pseudomonadota</taxon>
        <taxon>Alphaproteobacteria</taxon>
        <taxon>Rhodobacterales</taxon>
        <taxon>Paracoccaceae</taxon>
        <taxon>Thioclava</taxon>
    </lineage>
</organism>
<dbReference type="NCBIfam" id="NF006020">
    <property type="entry name" value="PRK08162.1"/>
    <property type="match status" value="1"/>
</dbReference>
<keyword evidence="2" id="KW-0436">Ligase</keyword>
<reference evidence="7 8" key="1">
    <citation type="submission" date="2020-05" db="EMBL/GenBank/DDBJ databases">
        <title>Thioclava electrotropha strain Elox9 finished genome.</title>
        <authorList>
            <person name="Rowe A.R."/>
            <person name="Wilbanks E.G."/>
        </authorList>
    </citation>
    <scope>NUCLEOTIDE SEQUENCE [LARGE SCALE GENOMIC DNA]</scope>
    <source>
        <strain evidence="7 8">Elox9</strain>
    </source>
</reference>
<dbReference type="Pfam" id="PF00501">
    <property type="entry name" value="AMP-binding"/>
    <property type="match status" value="1"/>
</dbReference>
<gene>
    <name evidence="7" type="ORF">AKL02_000995</name>
</gene>
<dbReference type="SUPFAM" id="SSF56801">
    <property type="entry name" value="Acetyl-CoA synthetase-like"/>
    <property type="match status" value="1"/>
</dbReference>
<dbReference type="Pfam" id="PF13193">
    <property type="entry name" value="AMP-binding_C"/>
    <property type="match status" value="1"/>
</dbReference>
<evidence type="ECO:0000256" key="1">
    <source>
        <dbReference type="ARBA" id="ARBA00006432"/>
    </source>
</evidence>
<dbReference type="InterPro" id="IPR045851">
    <property type="entry name" value="AMP-bd_C_sf"/>
</dbReference>
<comment type="similarity">
    <text evidence="1">Belongs to the ATP-dependent AMP-binding enzyme family.</text>
</comment>
<evidence type="ECO:0000256" key="2">
    <source>
        <dbReference type="ARBA" id="ARBA00022598"/>
    </source>
</evidence>
<dbReference type="InterPro" id="IPR025110">
    <property type="entry name" value="AMP-bd_C"/>
</dbReference>
<protein>
    <submittedName>
        <fullName evidence="7">AMP-binding protein</fullName>
    </submittedName>
</protein>
<dbReference type="EMBL" id="CP053562">
    <property type="protein sequence ID" value="QPZ89597.1"/>
    <property type="molecule type" value="Genomic_DNA"/>
</dbReference>
<evidence type="ECO:0000259" key="6">
    <source>
        <dbReference type="Pfam" id="PF13193"/>
    </source>
</evidence>
<accession>A0ABX6YPV9</accession>
<keyword evidence="8" id="KW-1185">Reference proteome</keyword>
<dbReference type="Gene3D" id="3.30.300.30">
    <property type="match status" value="1"/>
</dbReference>
<dbReference type="InterPro" id="IPR020845">
    <property type="entry name" value="AMP-binding_CS"/>
</dbReference>
<dbReference type="InterPro" id="IPR000873">
    <property type="entry name" value="AMP-dep_synth/lig_dom"/>
</dbReference>
<feature type="domain" description="AMP-dependent synthetase/ligase" evidence="5">
    <location>
        <begin position="28"/>
        <end position="403"/>
    </location>
</feature>
<dbReference type="PANTHER" id="PTHR43859">
    <property type="entry name" value="ACYL-ACTIVATING ENZYME"/>
    <property type="match status" value="1"/>
</dbReference>
<evidence type="ECO:0000256" key="4">
    <source>
        <dbReference type="ARBA" id="ARBA00023098"/>
    </source>
</evidence>
<evidence type="ECO:0000259" key="5">
    <source>
        <dbReference type="Pfam" id="PF00501"/>
    </source>
</evidence>
<name>A0ABX6YPV9_9RHOB</name>
<dbReference type="InterPro" id="IPR042099">
    <property type="entry name" value="ANL_N_sf"/>
</dbReference>
<dbReference type="Gene3D" id="3.40.50.12780">
    <property type="entry name" value="N-terminal domain of ligase-like"/>
    <property type="match status" value="1"/>
</dbReference>